<evidence type="ECO:0000256" key="4">
    <source>
        <dbReference type="RuleBase" id="RU361214"/>
    </source>
</evidence>
<dbReference type="Pfam" id="PF10033">
    <property type="entry name" value="ATG13"/>
    <property type="match status" value="1"/>
</dbReference>
<keyword evidence="3 4" id="KW-0072">Autophagy</keyword>
<comment type="subcellular location">
    <subcellularLocation>
        <location evidence="1">Preautophagosomal structure</location>
    </subcellularLocation>
</comment>
<name>A0A6H5GE81_9HEMI</name>
<dbReference type="OrthoDB" id="70161at2759"/>
<dbReference type="PANTHER" id="PTHR13430:SF4">
    <property type="entry name" value="AUTOPHAGY-RELATED PROTEIN 13"/>
    <property type="match status" value="1"/>
</dbReference>
<feature type="region of interest" description="Disordered" evidence="5">
    <location>
        <begin position="200"/>
        <end position="228"/>
    </location>
</feature>
<reference evidence="7 8" key="1">
    <citation type="submission" date="2020-02" db="EMBL/GenBank/DDBJ databases">
        <authorList>
            <person name="Ferguson B K."/>
        </authorList>
    </citation>
    <scope>NUCLEOTIDE SEQUENCE [LARGE SCALE GENOMIC DNA]</scope>
</reference>
<evidence type="ECO:0000313" key="8">
    <source>
        <dbReference type="Proteomes" id="UP000479000"/>
    </source>
</evidence>
<proteinExistence type="inferred from homology"/>
<protein>
    <recommendedName>
        <fullName evidence="4">Autophagy-related protein 13</fullName>
    </recommendedName>
</protein>
<feature type="compositionally biased region" description="Polar residues" evidence="5">
    <location>
        <begin position="200"/>
        <end position="210"/>
    </location>
</feature>
<organism evidence="7 8">
    <name type="scientific">Nesidiocoris tenuis</name>
    <dbReference type="NCBI Taxonomy" id="355587"/>
    <lineage>
        <taxon>Eukaryota</taxon>
        <taxon>Metazoa</taxon>
        <taxon>Ecdysozoa</taxon>
        <taxon>Arthropoda</taxon>
        <taxon>Hexapoda</taxon>
        <taxon>Insecta</taxon>
        <taxon>Pterygota</taxon>
        <taxon>Neoptera</taxon>
        <taxon>Paraneoptera</taxon>
        <taxon>Hemiptera</taxon>
        <taxon>Heteroptera</taxon>
        <taxon>Panheteroptera</taxon>
        <taxon>Cimicomorpha</taxon>
        <taxon>Miridae</taxon>
        <taxon>Dicyphina</taxon>
        <taxon>Nesidiocoris</taxon>
    </lineage>
</organism>
<accession>A0A6H5GE81</accession>
<dbReference type="GO" id="GO:0034497">
    <property type="term" value="P:protein localization to phagophore assembly site"/>
    <property type="evidence" value="ECO:0007669"/>
    <property type="project" value="TreeGrafter"/>
</dbReference>
<dbReference type="GO" id="GO:0000423">
    <property type="term" value="P:mitophagy"/>
    <property type="evidence" value="ECO:0007669"/>
    <property type="project" value="TreeGrafter"/>
</dbReference>
<evidence type="ECO:0000256" key="1">
    <source>
        <dbReference type="ARBA" id="ARBA00004329"/>
    </source>
</evidence>
<dbReference type="InterPro" id="IPR040182">
    <property type="entry name" value="ATG13"/>
</dbReference>
<dbReference type="GO" id="GO:0005829">
    <property type="term" value="C:cytosol"/>
    <property type="evidence" value="ECO:0007669"/>
    <property type="project" value="TreeGrafter"/>
</dbReference>
<dbReference type="Gene3D" id="3.30.900.10">
    <property type="entry name" value="HORMA domain"/>
    <property type="match status" value="1"/>
</dbReference>
<evidence type="ECO:0000313" key="7">
    <source>
        <dbReference type="EMBL" id="CAB0001152.1"/>
    </source>
</evidence>
<feature type="compositionally biased region" description="Basic and acidic residues" evidence="5">
    <location>
        <begin position="212"/>
        <end position="222"/>
    </location>
</feature>
<evidence type="ECO:0000256" key="2">
    <source>
        <dbReference type="ARBA" id="ARBA00007341"/>
    </source>
</evidence>
<keyword evidence="8" id="KW-1185">Reference proteome</keyword>
<dbReference type="GO" id="GO:0000407">
    <property type="term" value="C:phagophore assembly site"/>
    <property type="evidence" value="ECO:0007669"/>
    <property type="project" value="UniProtKB-SubCell"/>
</dbReference>
<evidence type="ECO:0000259" key="6">
    <source>
        <dbReference type="Pfam" id="PF10033"/>
    </source>
</evidence>
<dbReference type="GO" id="GO:1990316">
    <property type="term" value="C:Atg1/ULK1 kinase complex"/>
    <property type="evidence" value="ECO:0007669"/>
    <property type="project" value="InterPro"/>
</dbReference>
<evidence type="ECO:0000256" key="3">
    <source>
        <dbReference type="ARBA" id="ARBA00023006"/>
    </source>
</evidence>
<feature type="region of interest" description="Disordered" evidence="5">
    <location>
        <begin position="293"/>
        <end position="326"/>
    </location>
</feature>
<feature type="compositionally biased region" description="Low complexity" evidence="5">
    <location>
        <begin position="303"/>
        <end position="312"/>
    </location>
</feature>
<dbReference type="PANTHER" id="PTHR13430">
    <property type="match status" value="1"/>
</dbReference>
<evidence type="ECO:0000256" key="5">
    <source>
        <dbReference type="SAM" id="MobiDB-lite"/>
    </source>
</evidence>
<dbReference type="InterPro" id="IPR018731">
    <property type="entry name" value="Atg13_N"/>
</dbReference>
<dbReference type="AlphaFoldDB" id="A0A6H5GE81"/>
<feature type="domain" description="Autophagy-related protein 13 N-terminal" evidence="6">
    <location>
        <begin position="89"/>
        <end position="197"/>
    </location>
</feature>
<gene>
    <name evidence="7" type="ORF">NTEN_LOCUS6939</name>
</gene>
<dbReference type="GO" id="GO:0034727">
    <property type="term" value="P:piecemeal microautophagy of the nucleus"/>
    <property type="evidence" value="ECO:0007669"/>
    <property type="project" value="TreeGrafter"/>
</dbReference>
<dbReference type="Proteomes" id="UP000479000">
    <property type="component" value="Unassembled WGS sequence"/>
</dbReference>
<sequence length="343" mass="38149">MDRIRCDSFRGKIFPLKSNRGYSIGCRFTPIRRSPCHEHLSHSDNFFPPDFSSRFNLAIKDLPEVLAEAKSAMNKGGPRLPLCVEIFLKTAEGDTMVLENWAVGVKPEMVDPSVRVTYTVYNRMGILLKSLVSVTRVTPAYKLSRRQGPDSYVICYKIYVGEPQLTNLGEGYNSMKVGQLSTPVGTIYLSVAYRTKMTISPQPSNDSSIMVKSDHFRPESSPKHGRPNSGRCYCHYRSYHLIIHGSLRNRVDSDPLSETIKSGAFAESLKKPRLPPDFDPLADIPFSSLLSLGKPPKKASPSVTDTLVPDDTPTQDDSDNGNVTPKCPSLSDDFIMVDLVNLN</sequence>
<dbReference type="EMBL" id="CADCXU010010429">
    <property type="protein sequence ID" value="CAB0001152.1"/>
    <property type="molecule type" value="Genomic_DNA"/>
</dbReference>
<comment type="similarity">
    <text evidence="2 4">Belongs to the ATG13 family. Metazoan subfamily.</text>
</comment>
<dbReference type="InterPro" id="IPR036570">
    <property type="entry name" value="HORMA_dom_sf"/>
</dbReference>